<dbReference type="Gene3D" id="3.10.180.10">
    <property type="entry name" value="2,3-Dihydroxybiphenyl 1,2-Dioxygenase, domain 1"/>
    <property type="match status" value="1"/>
</dbReference>
<protein>
    <submittedName>
        <fullName evidence="11">VOC family protein</fullName>
    </submittedName>
</protein>
<reference evidence="11 12" key="1">
    <citation type="submission" date="2017-12" db="EMBL/GenBank/DDBJ databases">
        <authorList>
            <person name="Hurst M.R.H."/>
        </authorList>
    </citation>
    <scope>NUCLEOTIDE SEQUENCE [LARGE SCALE GENOMIC DNA]</scope>
    <source>
        <strain evidence="11 12">SY-3-19</strain>
    </source>
</reference>
<comment type="cofactor">
    <cofactor evidence="1 8">
        <name>Fe(2+)</name>
        <dbReference type="ChEBI" id="CHEBI:29033"/>
    </cofactor>
</comment>
<evidence type="ECO:0000313" key="11">
    <source>
        <dbReference type="EMBL" id="PQA86408.1"/>
    </source>
</evidence>
<dbReference type="PROSITE" id="PS00082">
    <property type="entry name" value="EXTRADIOL_DIOXYGENAS"/>
    <property type="match status" value="1"/>
</dbReference>
<sequence>MEKRPPGSYVIRKGDPGRAPRTAREDILVDTIPALNGLYHFAYPCRDADETRHFYEDILGLPLVNCMTSEKVPSTGEETPYAHFFFEFGDGSYVAFFDLPDYEKPAPSPNTPAWVQHFAIETASKENVEFMRQRLIDNGVEVLGPVDHGFVYSIYFFDPNGLRLEIATRTEGPGVLAKARAEAPGQLEEWSRRKAAFIDEQAGS</sequence>
<accession>A0A2S7K1U9</accession>
<dbReference type="PROSITE" id="PS51819">
    <property type="entry name" value="VOC"/>
    <property type="match status" value="1"/>
</dbReference>
<gene>
    <name evidence="11" type="ORF">CW354_18940</name>
</gene>
<keyword evidence="12" id="KW-1185">Reference proteome</keyword>
<evidence type="ECO:0000256" key="4">
    <source>
        <dbReference type="ARBA" id="ARBA00022797"/>
    </source>
</evidence>
<evidence type="ECO:0000256" key="5">
    <source>
        <dbReference type="ARBA" id="ARBA00022964"/>
    </source>
</evidence>
<dbReference type="AlphaFoldDB" id="A0A2S7K1U9"/>
<dbReference type="InterPro" id="IPR037523">
    <property type="entry name" value="VOC_core"/>
</dbReference>
<comment type="similarity">
    <text evidence="2 8">Belongs to the extradiol ring-cleavage dioxygenase family.</text>
</comment>
<dbReference type="InterPro" id="IPR029068">
    <property type="entry name" value="Glyas_Bleomycin-R_OHBP_Dase"/>
</dbReference>
<dbReference type="PANTHER" id="PTHR36113:SF6">
    <property type="entry name" value="FOSFOMYCIN RESISTANCE PROTEIN FOSX"/>
    <property type="match status" value="1"/>
</dbReference>
<dbReference type="GO" id="GO:0008198">
    <property type="term" value="F:ferrous iron binding"/>
    <property type="evidence" value="ECO:0007669"/>
    <property type="project" value="InterPro"/>
</dbReference>
<keyword evidence="4 8" id="KW-0058">Aromatic hydrocarbons catabolism</keyword>
<name>A0A2S7K1U9_9PROT</name>
<keyword evidence="7 8" id="KW-0408">Iron</keyword>
<evidence type="ECO:0000256" key="8">
    <source>
        <dbReference type="RuleBase" id="RU000683"/>
    </source>
</evidence>
<evidence type="ECO:0000313" key="12">
    <source>
        <dbReference type="Proteomes" id="UP000239504"/>
    </source>
</evidence>
<dbReference type="PANTHER" id="PTHR36113">
    <property type="entry name" value="LYASE, PUTATIVE-RELATED-RELATED"/>
    <property type="match status" value="1"/>
</dbReference>
<proteinExistence type="inferred from homology"/>
<dbReference type="CDD" id="cd06587">
    <property type="entry name" value="VOC"/>
    <property type="match status" value="1"/>
</dbReference>
<dbReference type="GO" id="GO:0051213">
    <property type="term" value="F:dioxygenase activity"/>
    <property type="evidence" value="ECO:0007669"/>
    <property type="project" value="UniProtKB-KW"/>
</dbReference>
<dbReference type="InterPro" id="IPR004360">
    <property type="entry name" value="Glyas_Fos-R_dOase_dom"/>
</dbReference>
<comment type="caution">
    <text evidence="11">The sequence shown here is derived from an EMBL/GenBank/DDBJ whole genome shotgun (WGS) entry which is preliminary data.</text>
</comment>
<organism evidence="11 12">
    <name type="scientific">Hyphococcus luteus</name>
    <dbReference type="NCBI Taxonomy" id="2058213"/>
    <lineage>
        <taxon>Bacteria</taxon>
        <taxon>Pseudomonadati</taxon>
        <taxon>Pseudomonadota</taxon>
        <taxon>Alphaproteobacteria</taxon>
        <taxon>Parvularculales</taxon>
        <taxon>Parvularculaceae</taxon>
        <taxon>Hyphococcus</taxon>
    </lineage>
</organism>
<keyword evidence="6 8" id="KW-0560">Oxidoreductase</keyword>
<evidence type="ECO:0000256" key="3">
    <source>
        <dbReference type="ARBA" id="ARBA00022723"/>
    </source>
</evidence>
<evidence type="ECO:0000256" key="6">
    <source>
        <dbReference type="ARBA" id="ARBA00023002"/>
    </source>
</evidence>
<evidence type="ECO:0000256" key="9">
    <source>
        <dbReference type="SAM" id="MobiDB-lite"/>
    </source>
</evidence>
<evidence type="ECO:0000256" key="1">
    <source>
        <dbReference type="ARBA" id="ARBA00001954"/>
    </source>
</evidence>
<keyword evidence="3" id="KW-0479">Metal-binding</keyword>
<feature type="region of interest" description="Disordered" evidence="9">
    <location>
        <begin position="1"/>
        <end position="20"/>
    </location>
</feature>
<dbReference type="InterPro" id="IPR000486">
    <property type="entry name" value="Xdiol_ring_cleave_dOase_1/2"/>
</dbReference>
<dbReference type="InterPro" id="IPR051332">
    <property type="entry name" value="Fosfomycin_Res_Enzymes"/>
</dbReference>
<dbReference type="OrthoDB" id="9803142at2"/>
<feature type="domain" description="VOC" evidence="10">
    <location>
        <begin position="37"/>
        <end position="169"/>
    </location>
</feature>
<evidence type="ECO:0000259" key="10">
    <source>
        <dbReference type="PROSITE" id="PS51819"/>
    </source>
</evidence>
<dbReference type="Pfam" id="PF00903">
    <property type="entry name" value="Glyoxalase"/>
    <property type="match status" value="1"/>
</dbReference>
<dbReference type="SUPFAM" id="SSF54593">
    <property type="entry name" value="Glyoxalase/Bleomycin resistance protein/Dihydroxybiphenyl dioxygenase"/>
    <property type="match status" value="1"/>
</dbReference>
<dbReference type="EMBL" id="PJCH01000015">
    <property type="protein sequence ID" value="PQA86408.1"/>
    <property type="molecule type" value="Genomic_DNA"/>
</dbReference>
<dbReference type="Proteomes" id="UP000239504">
    <property type="component" value="Unassembled WGS sequence"/>
</dbReference>
<evidence type="ECO:0000256" key="7">
    <source>
        <dbReference type="ARBA" id="ARBA00023004"/>
    </source>
</evidence>
<evidence type="ECO:0000256" key="2">
    <source>
        <dbReference type="ARBA" id="ARBA00008784"/>
    </source>
</evidence>
<keyword evidence="5 8" id="KW-0223">Dioxygenase</keyword>